<proteinExistence type="predicted"/>
<name>A0AAP0BJR3_9ASPA</name>
<dbReference type="AlphaFoldDB" id="A0AAP0BJR3"/>
<evidence type="ECO:0000313" key="1">
    <source>
        <dbReference type="EMBL" id="KAK8939035.1"/>
    </source>
</evidence>
<comment type="caution">
    <text evidence="1">The sequence shown here is derived from an EMBL/GenBank/DDBJ whole genome shotgun (WGS) entry which is preliminary data.</text>
</comment>
<keyword evidence="2" id="KW-1185">Reference proteome</keyword>
<gene>
    <name evidence="1" type="ORF">KSP39_PZI011374</name>
</gene>
<accession>A0AAP0BJR3</accession>
<dbReference type="EMBL" id="JBBWWQ010000009">
    <property type="protein sequence ID" value="KAK8939035.1"/>
    <property type="molecule type" value="Genomic_DNA"/>
</dbReference>
<evidence type="ECO:0000313" key="2">
    <source>
        <dbReference type="Proteomes" id="UP001418222"/>
    </source>
</evidence>
<organism evidence="1 2">
    <name type="scientific">Platanthera zijinensis</name>
    <dbReference type="NCBI Taxonomy" id="2320716"/>
    <lineage>
        <taxon>Eukaryota</taxon>
        <taxon>Viridiplantae</taxon>
        <taxon>Streptophyta</taxon>
        <taxon>Embryophyta</taxon>
        <taxon>Tracheophyta</taxon>
        <taxon>Spermatophyta</taxon>
        <taxon>Magnoliopsida</taxon>
        <taxon>Liliopsida</taxon>
        <taxon>Asparagales</taxon>
        <taxon>Orchidaceae</taxon>
        <taxon>Orchidoideae</taxon>
        <taxon>Orchideae</taxon>
        <taxon>Orchidinae</taxon>
        <taxon>Platanthera</taxon>
    </lineage>
</organism>
<protein>
    <submittedName>
        <fullName evidence="1">Uncharacterized protein</fullName>
    </submittedName>
</protein>
<sequence length="154" mass="17604">MDYCHGGTLFGFARNSWKMSETWRELPRHCSRLAGQVYDFTSVLGFEDPRELVGVLLGISTFVCEKRLILACLSTDVEQNYVVPLERGKKRRLDFSLKQVKAGLSLVAPETIIEVVDDGLNELGDGPSVTPEVEDPQSFLRKNRLYGRERRRRR</sequence>
<reference evidence="1 2" key="1">
    <citation type="journal article" date="2022" name="Nat. Plants">
        <title>Genomes of leafy and leafless Platanthera orchids illuminate the evolution of mycoheterotrophy.</title>
        <authorList>
            <person name="Li M.H."/>
            <person name="Liu K.W."/>
            <person name="Li Z."/>
            <person name="Lu H.C."/>
            <person name="Ye Q.L."/>
            <person name="Zhang D."/>
            <person name="Wang J.Y."/>
            <person name="Li Y.F."/>
            <person name="Zhong Z.M."/>
            <person name="Liu X."/>
            <person name="Yu X."/>
            <person name="Liu D.K."/>
            <person name="Tu X.D."/>
            <person name="Liu B."/>
            <person name="Hao Y."/>
            <person name="Liao X.Y."/>
            <person name="Jiang Y.T."/>
            <person name="Sun W.H."/>
            <person name="Chen J."/>
            <person name="Chen Y.Q."/>
            <person name="Ai Y."/>
            <person name="Zhai J.W."/>
            <person name="Wu S.S."/>
            <person name="Zhou Z."/>
            <person name="Hsiao Y.Y."/>
            <person name="Wu W.L."/>
            <person name="Chen Y.Y."/>
            <person name="Lin Y.F."/>
            <person name="Hsu J.L."/>
            <person name="Li C.Y."/>
            <person name="Wang Z.W."/>
            <person name="Zhao X."/>
            <person name="Zhong W.Y."/>
            <person name="Ma X.K."/>
            <person name="Ma L."/>
            <person name="Huang J."/>
            <person name="Chen G.Z."/>
            <person name="Huang M.Z."/>
            <person name="Huang L."/>
            <person name="Peng D.H."/>
            <person name="Luo Y.B."/>
            <person name="Zou S.Q."/>
            <person name="Chen S.P."/>
            <person name="Lan S."/>
            <person name="Tsai W.C."/>
            <person name="Van de Peer Y."/>
            <person name="Liu Z.J."/>
        </authorList>
    </citation>
    <scope>NUCLEOTIDE SEQUENCE [LARGE SCALE GENOMIC DNA]</scope>
    <source>
        <strain evidence="1">Lor287</strain>
    </source>
</reference>
<dbReference type="Proteomes" id="UP001418222">
    <property type="component" value="Unassembled WGS sequence"/>
</dbReference>